<protein>
    <recommendedName>
        <fullName evidence="4">Secreted protein</fullName>
    </recommendedName>
</protein>
<name>A0A5B7F7N1_PORTR</name>
<keyword evidence="3" id="KW-1185">Reference proteome</keyword>
<keyword evidence="1" id="KW-0732">Signal</keyword>
<gene>
    <name evidence="2" type="ORF">E2C01_034915</name>
</gene>
<dbReference type="Proteomes" id="UP000324222">
    <property type="component" value="Unassembled WGS sequence"/>
</dbReference>
<proteinExistence type="predicted"/>
<sequence length="182" mass="19335">MWVVGVWRLCVVAGAVGEELVCGSSQGVADTGSPAAVAVVRAIQSKAWRRDSSVRCINSWPLIYLDQHSLTPAQRTRAPPTAPTPPRPLPTRHHPHIASPLVIPRHLSHEGAFPEGVGGTARGGSRHAGAALCLSDPLTCRASHSLIGKVTSYVTTTTTTTTNSLSKVVSTFDRSHYSPNFN</sequence>
<organism evidence="2 3">
    <name type="scientific">Portunus trituberculatus</name>
    <name type="common">Swimming crab</name>
    <name type="synonym">Neptunus trituberculatus</name>
    <dbReference type="NCBI Taxonomy" id="210409"/>
    <lineage>
        <taxon>Eukaryota</taxon>
        <taxon>Metazoa</taxon>
        <taxon>Ecdysozoa</taxon>
        <taxon>Arthropoda</taxon>
        <taxon>Crustacea</taxon>
        <taxon>Multicrustacea</taxon>
        <taxon>Malacostraca</taxon>
        <taxon>Eumalacostraca</taxon>
        <taxon>Eucarida</taxon>
        <taxon>Decapoda</taxon>
        <taxon>Pleocyemata</taxon>
        <taxon>Brachyura</taxon>
        <taxon>Eubrachyura</taxon>
        <taxon>Portunoidea</taxon>
        <taxon>Portunidae</taxon>
        <taxon>Portuninae</taxon>
        <taxon>Portunus</taxon>
    </lineage>
</organism>
<evidence type="ECO:0000313" key="3">
    <source>
        <dbReference type="Proteomes" id="UP000324222"/>
    </source>
</evidence>
<evidence type="ECO:0008006" key="4">
    <source>
        <dbReference type="Google" id="ProtNLM"/>
    </source>
</evidence>
<feature type="signal peptide" evidence="1">
    <location>
        <begin position="1"/>
        <end position="17"/>
    </location>
</feature>
<feature type="chain" id="PRO_5022758573" description="Secreted protein" evidence="1">
    <location>
        <begin position="18"/>
        <end position="182"/>
    </location>
</feature>
<dbReference type="EMBL" id="VSRR010005011">
    <property type="protein sequence ID" value="MPC41326.1"/>
    <property type="molecule type" value="Genomic_DNA"/>
</dbReference>
<comment type="caution">
    <text evidence="2">The sequence shown here is derived from an EMBL/GenBank/DDBJ whole genome shotgun (WGS) entry which is preliminary data.</text>
</comment>
<accession>A0A5B7F7N1</accession>
<dbReference type="AlphaFoldDB" id="A0A5B7F7N1"/>
<evidence type="ECO:0000256" key="1">
    <source>
        <dbReference type="SAM" id="SignalP"/>
    </source>
</evidence>
<evidence type="ECO:0000313" key="2">
    <source>
        <dbReference type="EMBL" id="MPC41326.1"/>
    </source>
</evidence>
<reference evidence="2 3" key="1">
    <citation type="submission" date="2019-05" db="EMBL/GenBank/DDBJ databases">
        <title>Another draft genome of Portunus trituberculatus and its Hox gene families provides insights of decapod evolution.</title>
        <authorList>
            <person name="Jeong J.-H."/>
            <person name="Song I."/>
            <person name="Kim S."/>
            <person name="Choi T."/>
            <person name="Kim D."/>
            <person name="Ryu S."/>
            <person name="Kim W."/>
        </authorList>
    </citation>
    <scope>NUCLEOTIDE SEQUENCE [LARGE SCALE GENOMIC DNA]</scope>
    <source>
        <tissue evidence="2">Muscle</tissue>
    </source>
</reference>